<keyword evidence="3" id="KW-1185">Reference proteome</keyword>
<gene>
    <name evidence="2" type="primary">Necator_chrIII.g10040</name>
    <name evidence="2" type="ORF">RB195_009275</name>
</gene>
<evidence type="ECO:0000313" key="3">
    <source>
        <dbReference type="Proteomes" id="UP001303046"/>
    </source>
</evidence>
<comment type="caution">
    <text evidence="2">The sequence shown here is derived from an EMBL/GenBank/DDBJ whole genome shotgun (WGS) entry which is preliminary data.</text>
</comment>
<sequence length="405" mass="45644">MADRDLIKSLQEKPSDVELRVRNHVVNLFRDGALPSPIASALCSDNSCYACYIALELLMENKHLTNEDEKDAIAVAAYLGDDNENGLMEGCDTTILRGRKVPRASKWKCKLSAAWKASVPPQLRKSVALGISPGAKDKPHPDYVSKTVHNAECYSCRSRYDSLYQEFSLYRYPQEPNELGAPVLLSNCSSLADGVLVARIFHIYVNGRNVSDCALYQPHQFSKVFRRPVLTDIILLEMVDAPSTTLSDFYKLQLNGFVHEIEANGTWCWARGTIFSDVEIMSTCMIEAAVSVRAVACNCAKQQRKVVSCVETINKWLNIMGLDKKGFRSRFLRDLLDVVWIMLLFLWNYWYITSMRGRGAIVYNATFSAISILFLTCLCSFRFSKRKKGKFIVPFFSNILVATGS</sequence>
<feature type="transmembrane region" description="Helical" evidence="1">
    <location>
        <begin position="361"/>
        <end position="381"/>
    </location>
</feature>
<keyword evidence="1" id="KW-0812">Transmembrane</keyword>
<name>A0ABR1CSL5_NECAM</name>
<reference evidence="2 3" key="1">
    <citation type="submission" date="2023-08" db="EMBL/GenBank/DDBJ databases">
        <title>A Necator americanus chromosomal reference genome.</title>
        <authorList>
            <person name="Ilik V."/>
            <person name="Petrzelkova K.J."/>
            <person name="Pardy F."/>
            <person name="Fuh T."/>
            <person name="Niatou-Singa F.S."/>
            <person name="Gouil Q."/>
            <person name="Baker L."/>
            <person name="Ritchie M.E."/>
            <person name="Jex A.R."/>
            <person name="Gazzola D."/>
            <person name="Li H."/>
            <person name="Toshio Fujiwara R."/>
            <person name="Zhan B."/>
            <person name="Aroian R.V."/>
            <person name="Pafco B."/>
            <person name="Schwarz E.M."/>
        </authorList>
    </citation>
    <scope>NUCLEOTIDE SEQUENCE [LARGE SCALE GENOMIC DNA]</scope>
    <source>
        <strain evidence="2 3">Aroian</strain>
        <tissue evidence="2">Whole animal</tissue>
    </source>
</reference>
<accession>A0ABR1CSL5</accession>
<keyword evidence="1" id="KW-1133">Transmembrane helix</keyword>
<organism evidence="2 3">
    <name type="scientific">Necator americanus</name>
    <name type="common">Human hookworm</name>
    <dbReference type="NCBI Taxonomy" id="51031"/>
    <lineage>
        <taxon>Eukaryota</taxon>
        <taxon>Metazoa</taxon>
        <taxon>Ecdysozoa</taxon>
        <taxon>Nematoda</taxon>
        <taxon>Chromadorea</taxon>
        <taxon>Rhabditida</taxon>
        <taxon>Rhabditina</taxon>
        <taxon>Rhabditomorpha</taxon>
        <taxon>Strongyloidea</taxon>
        <taxon>Ancylostomatidae</taxon>
        <taxon>Bunostominae</taxon>
        <taxon>Necator</taxon>
    </lineage>
</organism>
<feature type="transmembrane region" description="Helical" evidence="1">
    <location>
        <begin position="331"/>
        <end position="349"/>
    </location>
</feature>
<dbReference type="Proteomes" id="UP001303046">
    <property type="component" value="Unassembled WGS sequence"/>
</dbReference>
<evidence type="ECO:0000313" key="2">
    <source>
        <dbReference type="EMBL" id="KAK6741328.1"/>
    </source>
</evidence>
<keyword evidence="1" id="KW-0472">Membrane</keyword>
<evidence type="ECO:0000256" key="1">
    <source>
        <dbReference type="SAM" id="Phobius"/>
    </source>
</evidence>
<proteinExistence type="predicted"/>
<protein>
    <submittedName>
        <fullName evidence="2">Uncharacterized protein</fullName>
    </submittedName>
</protein>
<dbReference type="EMBL" id="JAVFWL010000003">
    <property type="protein sequence ID" value="KAK6741328.1"/>
    <property type="molecule type" value="Genomic_DNA"/>
</dbReference>